<keyword evidence="1" id="KW-0472">Membrane</keyword>
<feature type="transmembrane region" description="Helical" evidence="1">
    <location>
        <begin position="12"/>
        <end position="29"/>
    </location>
</feature>
<accession>A0A2H9VRL1</accession>
<name>A0A2H9VRL1_9SPHI</name>
<keyword evidence="1" id="KW-0812">Transmembrane</keyword>
<dbReference type="EMBL" id="PGFJ01000001">
    <property type="protein sequence ID" value="PJJ83451.1"/>
    <property type="molecule type" value="Genomic_DNA"/>
</dbReference>
<comment type="caution">
    <text evidence="2">The sequence shown here is derived from an EMBL/GenBank/DDBJ whole genome shotgun (WGS) entry which is preliminary data.</text>
</comment>
<dbReference type="Proteomes" id="UP000242687">
    <property type="component" value="Unassembled WGS sequence"/>
</dbReference>
<dbReference type="RefSeq" id="WP_100339711.1">
    <property type="nucleotide sequence ID" value="NZ_PGFJ01000001.1"/>
</dbReference>
<proteinExistence type="predicted"/>
<evidence type="ECO:0000313" key="3">
    <source>
        <dbReference type="Proteomes" id="UP000242687"/>
    </source>
</evidence>
<dbReference type="AlphaFoldDB" id="A0A2H9VRL1"/>
<keyword evidence="1" id="KW-1133">Transmembrane helix</keyword>
<sequence length="163" mass="18735">MQSMKLNFKSIAIVVVGILLSLILVDILLTDSVSSENIALIKGHFSKIEQEVNRGEYSYNLFTEEEADKYYKIAADDSDCFFYFSFLSQVKKGQPIEIGICKNDFLRKGFVVSLILNKQNYIGIDCINDRISNTKISVSVIFFSLTLVFLFRFLYLKKIIRIK</sequence>
<keyword evidence="3" id="KW-1185">Reference proteome</keyword>
<evidence type="ECO:0000256" key="1">
    <source>
        <dbReference type="SAM" id="Phobius"/>
    </source>
</evidence>
<feature type="transmembrane region" description="Helical" evidence="1">
    <location>
        <begin position="136"/>
        <end position="155"/>
    </location>
</feature>
<protein>
    <submittedName>
        <fullName evidence="2">Uncharacterized protein</fullName>
    </submittedName>
</protein>
<reference evidence="2 3" key="1">
    <citation type="submission" date="2017-11" db="EMBL/GenBank/DDBJ databases">
        <title>Genomic Encyclopedia of Archaeal and Bacterial Type Strains, Phase II (KMG-II): From Individual Species to Whole Genera.</title>
        <authorList>
            <person name="Goeker M."/>
        </authorList>
    </citation>
    <scope>NUCLEOTIDE SEQUENCE [LARGE SCALE GENOMIC DNA]</scope>
    <source>
        <strain evidence="2 3">DSM 28175</strain>
    </source>
</reference>
<gene>
    <name evidence="2" type="ORF">CLV57_0433</name>
</gene>
<evidence type="ECO:0000313" key="2">
    <source>
        <dbReference type="EMBL" id="PJJ83451.1"/>
    </source>
</evidence>
<organism evidence="2 3">
    <name type="scientific">Mucilaginibacter auburnensis</name>
    <dbReference type="NCBI Taxonomy" id="1457233"/>
    <lineage>
        <taxon>Bacteria</taxon>
        <taxon>Pseudomonadati</taxon>
        <taxon>Bacteroidota</taxon>
        <taxon>Sphingobacteriia</taxon>
        <taxon>Sphingobacteriales</taxon>
        <taxon>Sphingobacteriaceae</taxon>
        <taxon>Mucilaginibacter</taxon>
    </lineage>
</organism>